<dbReference type="AlphaFoldDB" id="A0A060SGX7"/>
<reference evidence="1" key="1">
    <citation type="submission" date="2014-01" db="EMBL/GenBank/DDBJ databases">
        <title>The genome of the white-rot fungus Pycnoporus cinnabarinus: a basidiomycete model with a versatile arsenal for lignocellulosic biomass breakdown.</title>
        <authorList>
            <person name="Levasseur A."/>
            <person name="Lomascolo A."/>
            <person name="Ruiz-Duenas F.J."/>
            <person name="Uzan E."/>
            <person name="Piumi F."/>
            <person name="Kues U."/>
            <person name="Ram A.F.J."/>
            <person name="Murat C."/>
            <person name="Haon M."/>
            <person name="Benoit I."/>
            <person name="Arfi Y."/>
            <person name="Chevret D."/>
            <person name="Drula E."/>
            <person name="Kwon M.J."/>
            <person name="Gouret P."/>
            <person name="Lesage-Meessen L."/>
            <person name="Lombard V."/>
            <person name="Mariette J."/>
            <person name="Noirot C."/>
            <person name="Park J."/>
            <person name="Patyshakuliyeva A."/>
            <person name="Wieneger R.A.B."/>
            <person name="Wosten H.A.B."/>
            <person name="Martin F."/>
            <person name="Coutinho P.M."/>
            <person name="de Vries R."/>
            <person name="Martinez A.T."/>
            <person name="Klopp C."/>
            <person name="Pontarotti P."/>
            <person name="Henrissat B."/>
            <person name="Record E."/>
        </authorList>
    </citation>
    <scope>NUCLEOTIDE SEQUENCE [LARGE SCALE GENOMIC DNA]</scope>
    <source>
        <strain evidence="1">BRFM137</strain>
    </source>
</reference>
<name>A0A060SGX7_PYCCI</name>
<comment type="caution">
    <text evidence="1">The sequence shown here is derived from an EMBL/GenBank/DDBJ whole genome shotgun (WGS) entry which is preliminary data.</text>
</comment>
<keyword evidence="2" id="KW-1185">Reference proteome</keyword>
<dbReference type="EMBL" id="CCBP010000101">
    <property type="protein sequence ID" value="CDO71489.1"/>
    <property type="molecule type" value="Genomic_DNA"/>
</dbReference>
<dbReference type="OMA" id="QDERFGE"/>
<dbReference type="Gene3D" id="3.80.10.10">
    <property type="entry name" value="Ribonuclease Inhibitor"/>
    <property type="match status" value="1"/>
</dbReference>
<dbReference type="InterPro" id="IPR032675">
    <property type="entry name" value="LRR_dom_sf"/>
</dbReference>
<organism evidence="1 2">
    <name type="scientific">Pycnoporus cinnabarinus</name>
    <name type="common">Cinnabar-red polypore</name>
    <name type="synonym">Trametes cinnabarina</name>
    <dbReference type="NCBI Taxonomy" id="5643"/>
    <lineage>
        <taxon>Eukaryota</taxon>
        <taxon>Fungi</taxon>
        <taxon>Dikarya</taxon>
        <taxon>Basidiomycota</taxon>
        <taxon>Agaricomycotina</taxon>
        <taxon>Agaricomycetes</taxon>
        <taxon>Polyporales</taxon>
        <taxon>Polyporaceae</taxon>
        <taxon>Trametes</taxon>
    </lineage>
</organism>
<evidence type="ECO:0000313" key="2">
    <source>
        <dbReference type="Proteomes" id="UP000029665"/>
    </source>
</evidence>
<dbReference type="SUPFAM" id="SSF52047">
    <property type="entry name" value="RNI-like"/>
    <property type="match status" value="1"/>
</dbReference>
<evidence type="ECO:0000313" key="1">
    <source>
        <dbReference type="EMBL" id="CDO71489.1"/>
    </source>
</evidence>
<protein>
    <recommendedName>
        <fullName evidence="3">F-box domain-containing protein</fullName>
    </recommendedName>
</protein>
<dbReference type="STRING" id="5643.A0A060SGX7"/>
<gene>
    <name evidence="1" type="ORF">BN946_scf184909.g83</name>
</gene>
<accession>A0A060SGX7</accession>
<dbReference type="HOGENOM" id="CLU_039327_1_0_1"/>
<dbReference type="Proteomes" id="UP000029665">
    <property type="component" value="Unassembled WGS sequence"/>
</dbReference>
<sequence>MATSLPIEIVNAILELLYYGVKGEPDKATLKSCALISRPWTGPAQRLLFRRVALKGLHRGREHTSFCEATNPCTEHGRELGENVRVMEVHVGEKSGLDLDDSDLAELLTRTPRLYELVLRVTGVYNFTSGAMEKLTQLVADRSLPSSSGSSTSETASPLRIRALTLLSCGVQSPVLYQLLEIWPSIQHLYLGVELAAPPPRWAPASHLYELNLLRTPRLSVLQWLLSSSTDSIQILSFRDSPGRDVDPLLQRIGPKLRSLRLLDCTRRSAVLSHCPNLEEFATVQLSGHLKLENLPTTLEHLFYKRPFADLHLLDCVIDVIGTLPRLRVLTCNSQLSTADERFGELQRLCASKRVRIILDDTPPTVVGIHFVQAVGYAEHRSSA</sequence>
<dbReference type="OrthoDB" id="270763at2759"/>
<evidence type="ECO:0008006" key="3">
    <source>
        <dbReference type="Google" id="ProtNLM"/>
    </source>
</evidence>
<proteinExistence type="predicted"/>